<dbReference type="InterPro" id="IPR039426">
    <property type="entry name" value="TonB-dep_rcpt-like"/>
</dbReference>
<dbReference type="InterPro" id="IPR008969">
    <property type="entry name" value="CarboxyPept-like_regulatory"/>
</dbReference>
<dbReference type="InterPro" id="IPR012910">
    <property type="entry name" value="Plug_dom"/>
</dbReference>
<protein>
    <submittedName>
        <fullName evidence="15">SusC/RagA family TonB-linked outer membrane protein</fullName>
    </submittedName>
</protein>
<dbReference type="GO" id="GO:0009279">
    <property type="term" value="C:cell outer membrane"/>
    <property type="evidence" value="ECO:0007669"/>
    <property type="project" value="UniProtKB-SubCell"/>
</dbReference>
<dbReference type="Gene3D" id="2.170.130.10">
    <property type="entry name" value="TonB-dependent receptor, plug domain"/>
    <property type="match status" value="1"/>
</dbReference>
<keyword evidence="2 10" id="KW-0813">Transport</keyword>
<dbReference type="EMBL" id="CP032819">
    <property type="protein sequence ID" value="AZS28438.1"/>
    <property type="molecule type" value="Genomic_DNA"/>
</dbReference>
<evidence type="ECO:0000256" key="6">
    <source>
        <dbReference type="ARBA" id="ARBA00023004"/>
    </source>
</evidence>
<evidence type="ECO:0000256" key="1">
    <source>
        <dbReference type="ARBA" id="ARBA00004571"/>
    </source>
</evidence>
<evidence type="ECO:0000256" key="4">
    <source>
        <dbReference type="ARBA" id="ARBA00022496"/>
    </source>
</evidence>
<evidence type="ECO:0000256" key="7">
    <source>
        <dbReference type="ARBA" id="ARBA00023077"/>
    </source>
</evidence>
<dbReference type="SUPFAM" id="SSF49464">
    <property type="entry name" value="Carboxypeptidase regulatory domain-like"/>
    <property type="match status" value="1"/>
</dbReference>
<dbReference type="GO" id="GO:0006826">
    <property type="term" value="P:iron ion transport"/>
    <property type="evidence" value="ECO:0007669"/>
    <property type="project" value="UniProtKB-KW"/>
</dbReference>
<evidence type="ECO:0000259" key="12">
    <source>
        <dbReference type="Pfam" id="PF00593"/>
    </source>
</evidence>
<evidence type="ECO:0000259" key="13">
    <source>
        <dbReference type="Pfam" id="PF07660"/>
    </source>
</evidence>
<dbReference type="Gene3D" id="2.60.40.1120">
    <property type="entry name" value="Carboxypeptidase-like, regulatory domain"/>
    <property type="match status" value="1"/>
</dbReference>
<dbReference type="InterPro" id="IPR011662">
    <property type="entry name" value="Secretin/TonB_short_N"/>
</dbReference>
<dbReference type="Pfam" id="PF00593">
    <property type="entry name" value="TonB_dep_Rec_b-barrel"/>
    <property type="match status" value="1"/>
</dbReference>
<dbReference type="KEGG" id="buy:D8S85_01970"/>
<evidence type="ECO:0000256" key="11">
    <source>
        <dbReference type="RuleBase" id="RU003357"/>
    </source>
</evidence>
<dbReference type="AlphaFoldDB" id="A0A3Q9IL88"/>
<keyword evidence="5 10" id="KW-0812">Transmembrane</keyword>
<organism evidence="15 16">
    <name type="scientific">Butyricimonas faecalis</name>
    <dbReference type="NCBI Taxonomy" id="2093856"/>
    <lineage>
        <taxon>Bacteria</taxon>
        <taxon>Pseudomonadati</taxon>
        <taxon>Bacteroidota</taxon>
        <taxon>Bacteroidia</taxon>
        <taxon>Bacteroidales</taxon>
        <taxon>Odoribacteraceae</taxon>
        <taxon>Butyricimonas</taxon>
    </lineage>
</organism>
<name>A0A3Q9IL88_9BACT</name>
<evidence type="ECO:0000256" key="2">
    <source>
        <dbReference type="ARBA" id="ARBA00022448"/>
    </source>
</evidence>
<dbReference type="InterPro" id="IPR037066">
    <property type="entry name" value="Plug_dom_sf"/>
</dbReference>
<reference evidence="15 16" key="1">
    <citation type="submission" date="2018-10" db="EMBL/GenBank/DDBJ databases">
        <title>Butyricimonas faecalis sp. nov., isolated from human faeces and emended description of the genus Butyricimonas.</title>
        <authorList>
            <person name="Le Roy T."/>
            <person name="Van der Smissen P."/>
            <person name="Paquot A."/>
            <person name="Delzenne N."/>
            <person name="Muccioli G."/>
            <person name="Collet J.-F."/>
            <person name="Cani P.D."/>
        </authorList>
    </citation>
    <scope>NUCLEOTIDE SEQUENCE [LARGE SCALE GENOMIC DNA]</scope>
    <source>
        <strain evidence="15 16">H184</strain>
    </source>
</reference>
<feature type="domain" description="Secretin/TonB short N-terminal" evidence="13">
    <location>
        <begin position="85"/>
        <end position="136"/>
    </location>
</feature>
<dbReference type="Pfam" id="PF07660">
    <property type="entry name" value="STN"/>
    <property type="match status" value="1"/>
</dbReference>
<dbReference type="InterPro" id="IPR023996">
    <property type="entry name" value="TonB-dep_OMP_SusC/RagA"/>
</dbReference>
<keyword evidence="4" id="KW-0410">Iron transport</keyword>
<evidence type="ECO:0000259" key="14">
    <source>
        <dbReference type="Pfam" id="PF07715"/>
    </source>
</evidence>
<evidence type="ECO:0000256" key="8">
    <source>
        <dbReference type="ARBA" id="ARBA00023136"/>
    </source>
</evidence>
<dbReference type="Pfam" id="PF07715">
    <property type="entry name" value="Plug"/>
    <property type="match status" value="1"/>
</dbReference>
<gene>
    <name evidence="15" type="ORF">D8S85_01970</name>
</gene>
<dbReference type="Pfam" id="PF13715">
    <property type="entry name" value="CarbopepD_reg_2"/>
    <property type="match status" value="1"/>
</dbReference>
<dbReference type="InterPro" id="IPR023997">
    <property type="entry name" value="TonB-dep_OMP_SusC/RagA_CS"/>
</dbReference>
<keyword evidence="6" id="KW-0408">Iron</keyword>
<keyword evidence="16" id="KW-1185">Reference proteome</keyword>
<evidence type="ECO:0000313" key="16">
    <source>
        <dbReference type="Proteomes" id="UP000270673"/>
    </source>
</evidence>
<keyword evidence="7 11" id="KW-0798">TonB box</keyword>
<evidence type="ECO:0000256" key="9">
    <source>
        <dbReference type="ARBA" id="ARBA00023237"/>
    </source>
</evidence>
<dbReference type="InterPro" id="IPR000531">
    <property type="entry name" value="Beta-barrel_TonB"/>
</dbReference>
<accession>A0A3Q9IL88</accession>
<dbReference type="Gene3D" id="3.55.50.30">
    <property type="match status" value="1"/>
</dbReference>
<evidence type="ECO:0000256" key="5">
    <source>
        <dbReference type="ARBA" id="ARBA00022692"/>
    </source>
</evidence>
<dbReference type="PROSITE" id="PS52016">
    <property type="entry name" value="TONB_DEPENDENT_REC_3"/>
    <property type="match status" value="1"/>
</dbReference>
<sequence>MRLTLLLRFTLYLAIEREELLNSKNKIMKKNSNVVGKRWYLFLLFFIFTTQISQSAFSQEKKITFSLKNASLKEIISEIRKTSDYDFVYRDVKLESFARRDVSFKDATVEQILTDCLKGTDLAYEINGKTIIIRRQAVNQEKGKTKVITGKVTDEQGNALPGVTVMIKGTSLGTATGADGEYRLEIPGGGEQILVFSFIGMKSQEIPIGSKNQLDVRLSEDSEHLEDVIVTGYFNKSKESFTGAVTSVKREELRKFGNVNLIEALKMVDPSFKIKENNARGSDPNSLPDFFVRGESSFMGNSNIPTFIVDGYEVTLQRVFDMDMERIESLTILKDASATILYGSRAANGVVVIETRRPASGKFTISYSNRTSLSVADLSDYDLMNAKEKLAYEQKAKLFDYTSVSSMEIEEYIKANVSKGVNTDWLAQPVRNAVSHSHSLYLEGGSDAVIYGLGANYNRNNGVMKKSYREVLGLSFDLTYRVREKINIRNSFEFSQTKVQNSPYGSFADYAAANPYNPIYGEDGKLVKTYPVHTGLSKKSSDPQYKNPIYNSTLPYKDEESIQTITDNLKIDYFFTPTLRLMGSISLTKTLGTSDKYLSPEHTSFSNESDAAKKGSYKQGMNKRFSYNINTTLNYTLNVHKHTLFSGVGLNVVDNQSSSSSFEATGFMDERFNEIQFAATYLDGGKPKGSEGTDRMVGFFGNINYSYDNRYFADFSGRLDGSSKYGKDKRFAPLWSVGIGLNLNNESFLKEYTWLSRLTVRGSMGLTGNQNFDPYVARTTLAFKDGYYYQSLGASFITYGNDKLEWQRSKKRNIGLDLEVMQRRLTIRFDYYNDLTSGLLLPVSVAPSLGFSSYTENFGEQRNTGYEFDVNAVIIRKKNLDWAVNISGTHNENSIEKISNALRSLNDETNALESDQTKAIAMYEEGESLNAIKVVRSLGINPANGKELYQTRDGKITEEWNYQDKIVAGCTDAKLEGNIGTNVIWKNFSLNLLFNYGFGGQIYNSTLAERVEGADPTTNADKRVLEERWQEVGDYTFYKNIADRTVSKASSRFVQDNDYLELSNISISYRFASESLKKFGISALRLGLNSSNLFYASTVKRERGIEYPFARQFTFSLNLNF</sequence>
<dbReference type="NCBIfam" id="TIGR04056">
    <property type="entry name" value="OMP_RagA_SusC"/>
    <property type="match status" value="1"/>
</dbReference>
<evidence type="ECO:0000256" key="10">
    <source>
        <dbReference type="PROSITE-ProRule" id="PRU01360"/>
    </source>
</evidence>
<keyword evidence="4" id="KW-0406">Ion transport</keyword>
<comment type="similarity">
    <text evidence="10 11">Belongs to the TonB-dependent receptor family.</text>
</comment>
<keyword evidence="3 10" id="KW-1134">Transmembrane beta strand</keyword>
<evidence type="ECO:0000313" key="15">
    <source>
        <dbReference type="EMBL" id="AZS28438.1"/>
    </source>
</evidence>
<keyword evidence="9 10" id="KW-0998">Cell outer membrane</keyword>
<feature type="domain" description="TonB-dependent receptor plug" evidence="14">
    <location>
        <begin position="238"/>
        <end position="350"/>
    </location>
</feature>
<proteinExistence type="inferred from homology"/>
<feature type="domain" description="TonB-dependent receptor-like beta-barrel" evidence="12">
    <location>
        <begin position="566"/>
        <end position="889"/>
    </location>
</feature>
<dbReference type="SUPFAM" id="SSF56935">
    <property type="entry name" value="Porins"/>
    <property type="match status" value="1"/>
</dbReference>
<dbReference type="Gene3D" id="2.40.170.20">
    <property type="entry name" value="TonB-dependent receptor, beta-barrel domain"/>
    <property type="match status" value="1"/>
</dbReference>
<comment type="subcellular location">
    <subcellularLocation>
        <location evidence="1 10">Cell outer membrane</location>
        <topology evidence="1 10">Multi-pass membrane protein</topology>
    </subcellularLocation>
</comment>
<keyword evidence="8 10" id="KW-0472">Membrane</keyword>
<evidence type="ECO:0000256" key="3">
    <source>
        <dbReference type="ARBA" id="ARBA00022452"/>
    </source>
</evidence>
<dbReference type="InterPro" id="IPR036942">
    <property type="entry name" value="Beta-barrel_TonB_sf"/>
</dbReference>
<dbReference type="Proteomes" id="UP000270673">
    <property type="component" value="Chromosome"/>
</dbReference>
<dbReference type="NCBIfam" id="TIGR04057">
    <property type="entry name" value="SusC_RagA_signa"/>
    <property type="match status" value="1"/>
</dbReference>